<name>A0A6L3T3B7_9HYPH</name>
<dbReference type="RefSeq" id="WP_151000167.1">
    <property type="nucleotide sequence ID" value="NZ_BPQY01000553.1"/>
</dbReference>
<dbReference type="Pfam" id="PF07471">
    <property type="entry name" value="Phage_Nu1"/>
    <property type="match status" value="1"/>
</dbReference>
<sequence>MSGSSIDGRELNRVDLASLCGVSLPTVDGWIKIGCPFLERGSKGREWKFDSAAVIDWRMQRAVESAVAGYAGEGDKVLKEEADRRKAVAAAITAEIAADIALGHVVSRRDAESVMTMFCQVLKTGLSNAASKIAARATVITSAPEIEDLAHTEMNRAFDSARDDLAQRWARARSNDDDAGSGSDRPA</sequence>
<dbReference type="EMBL" id="VZZK01000009">
    <property type="protein sequence ID" value="KAB1079432.1"/>
    <property type="molecule type" value="Genomic_DNA"/>
</dbReference>
<gene>
    <name evidence="1" type="ORF">F6X53_11555</name>
</gene>
<protein>
    <submittedName>
        <fullName evidence="1">Terminase small subunit</fullName>
    </submittedName>
</protein>
<accession>A0A6L3T3B7</accession>
<organism evidence="1 2">
    <name type="scientific">Methylobacterium soli</name>
    <dbReference type="NCBI Taxonomy" id="553447"/>
    <lineage>
        <taxon>Bacteria</taxon>
        <taxon>Pseudomonadati</taxon>
        <taxon>Pseudomonadota</taxon>
        <taxon>Alphaproteobacteria</taxon>
        <taxon>Hyphomicrobiales</taxon>
        <taxon>Methylobacteriaceae</taxon>
        <taxon>Methylobacterium</taxon>
    </lineage>
</organism>
<dbReference type="AlphaFoldDB" id="A0A6L3T3B7"/>
<proteinExistence type="predicted"/>
<dbReference type="Gene3D" id="1.10.10.10">
    <property type="entry name" value="Winged helix-like DNA-binding domain superfamily/Winged helix DNA-binding domain"/>
    <property type="match status" value="1"/>
</dbReference>
<reference evidence="1 2" key="1">
    <citation type="submission" date="2019-09" db="EMBL/GenBank/DDBJ databases">
        <title>YIM 48816 draft genome.</title>
        <authorList>
            <person name="Jiang L."/>
        </authorList>
    </citation>
    <scope>NUCLEOTIDE SEQUENCE [LARGE SCALE GENOMIC DNA]</scope>
    <source>
        <strain evidence="1 2">YIM 48816</strain>
    </source>
</reference>
<evidence type="ECO:0000313" key="1">
    <source>
        <dbReference type="EMBL" id="KAB1079432.1"/>
    </source>
</evidence>
<dbReference type="InterPro" id="IPR009061">
    <property type="entry name" value="DNA-bd_dom_put_sf"/>
</dbReference>
<dbReference type="SUPFAM" id="SSF46955">
    <property type="entry name" value="Putative DNA-binding domain"/>
    <property type="match status" value="1"/>
</dbReference>
<dbReference type="InterPro" id="IPR036388">
    <property type="entry name" value="WH-like_DNA-bd_sf"/>
</dbReference>
<keyword evidence="2" id="KW-1185">Reference proteome</keyword>
<evidence type="ECO:0000313" key="2">
    <source>
        <dbReference type="Proteomes" id="UP000474159"/>
    </source>
</evidence>
<dbReference type="InterPro" id="IPR010906">
    <property type="entry name" value="Phage_lambda_Nu1_terminase-ssu"/>
</dbReference>
<dbReference type="Proteomes" id="UP000474159">
    <property type="component" value="Unassembled WGS sequence"/>
</dbReference>
<dbReference type="OrthoDB" id="8410638at2"/>
<comment type="caution">
    <text evidence="1">The sequence shown here is derived from an EMBL/GenBank/DDBJ whole genome shotgun (WGS) entry which is preliminary data.</text>
</comment>